<gene>
    <name evidence="2" type="ORF">BHY08_08305</name>
</gene>
<dbReference type="Proteomes" id="UP000191200">
    <property type="component" value="Chromosome"/>
</dbReference>
<protein>
    <recommendedName>
        <fullName evidence="1">PucR C-terminal helix-turn-helix domain-containing protein</fullName>
    </recommendedName>
</protein>
<dbReference type="InterPro" id="IPR042070">
    <property type="entry name" value="PucR_C-HTH_sf"/>
</dbReference>
<evidence type="ECO:0000259" key="1">
    <source>
        <dbReference type="Pfam" id="PF13556"/>
    </source>
</evidence>
<name>A0A1J0A7A0_9ENTE</name>
<dbReference type="InterPro" id="IPR025736">
    <property type="entry name" value="PucR_C-HTH_dom"/>
</dbReference>
<dbReference type="EMBL" id="CP017267">
    <property type="protein sequence ID" value="APB31816.1"/>
    <property type="molecule type" value="Genomic_DNA"/>
</dbReference>
<dbReference type="InterPro" id="IPR051448">
    <property type="entry name" value="CdaR-like_regulators"/>
</dbReference>
<evidence type="ECO:0000313" key="3">
    <source>
        <dbReference type="Proteomes" id="UP000191200"/>
    </source>
</evidence>
<dbReference type="OrthoDB" id="9792148at2"/>
<dbReference type="SUPFAM" id="SSF46689">
    <property type="entry name" value="Homeodomain-like"/>
    <property type="match status" value="1"/>
</dbReference>
<keyword evidence="3" id="KW-1185">Reference proteome</keyword>
<dbReference type="Pfam" id="PF13556">
    <property type="entry name" value="HTH_30"/>
    <property type="match status" value="1"/>
</dbReference>
<dbReference type="PANTHER" id="PTHR33744">
    <property type="entry name" value="CARBOHYDRATE DIACID REGULATOR"/>
    <property type="match status" value="1"/>
</dbReference>
<dbReference type="STRING" id="519472.BHY08_08305"/>
<evidence type="ECO:0000313" key="2">
    <source>
        <dbReference type="EMBL" id="APB31816.1"/>
    </source>
</evidence>
<sequence length="286" mass="33334">MDSQSLQALFPNGTVESVYRETKTHLVIPLDSGYFYLNKDDLSPREIVLITELLINKQPKKQVNNHVWYNILFNHGELPSTPKHYRIIQMNLRKNTSNKDSWLAHFSSLFDCVVDSFFVDDTTAIIVEEQTSIFYSKEDIKSMILTLEAEFLIQATIFVGKYQAISHDFIDCFNEETTIFKLYNTSFHANDVFEFQDVALKYLTKKAIKDSPLMTSLYNTTNFDEETIRMIKTLWQEQGNITSSAKKLYTHRNTLQYKLDKFSEQTGISLKNMTDLTLYYLLILSL</sequence>
<organism evidence="2 3">
    <name type="scientific">Vagococcus teuberi</name>
    <dbReference type="NCBI Taxonomy" id="519472"/>
    <lineage>
        <taxon>Bacteria</taxon>
        <taxon>Bacillati</taxon>
        <taxon>Bacillota</taxon>
        <taxon>Bacilli</taxon>
        <taxon>Lactobacillales</taxon>
        <taxon>Enterococcaceae</taxon>
        <taxon>Vagococcus</taxon>
    </lineage>
</organism>
<accession>A0A1J0A7A0</accession>
<feature type="domain" description="PucR C-terminal helix-turn-helix" evidence="1">
    <location>
        <begin position="230"/>
        <end position="281"/>
    </location>
</feature>
<dbReference type="InterPro" id="IPR009057">
    <property type="entry name" value="Homeodomain-like_sf"/>
</dbReference>
<dbReference type="KEGG" id="vte:BHY08_08305"/>
<reference evidence="2 3" key="1">
    <citation type="submission" date="2016-09" db="EMBL/GenBank/DDBJ databases">
        <title>Vagococcus teuberi sp. nov., isolated from the Malian artisanal sour milk fene.</title>
        <authorList>
            <person name="Wullschleger S."/>
            <person name="Seifert C."/>
            <person name="Baumgartner S."/>
            <person name="Lacroix C."/>
            <person name="Bonfoh B."/>
            <person name="Stevens M.J."/>
            <person name="Meile L."/>
        </authorList>
    </citation>
    <scope>NUCLEOTIDE SEQUENCE [LARGE SCALE GENOMIC DNA]</scope>
    <source>
        <strain evidence="2 3">DSM 21459</strain>
    </source>
</reference>
<dbReference type="RefSeq" id="WP_071457421.1">
    <property type="nucleotide sequence ID" value="NZ_CABJEN010000004.1"/>
</dbReference>
<dbReference type="PANTHER" id="PTHR33744:SF15">
    <property type="entry name" value="CARBOHYDRATE DIACID REGULATOR"/>
    <property type="match status" value="1"/>
</dbReference>
<proteinExistence type="predicted"/>
<dbReference type="Gene3D" id="1.10.10.2840">
    <property type="entry name" value="PucR C-terminal helix-turn-helix domain"/>
    <property type="match status" value="1"/>
</dbReference>
<dbReference type="AlphaFoldDB" id="A0A1J0A7A0"/>